<reference evidence="3 4" key="1">
    <citation type="submission" date="2023-02" db="EMBL/GenBank/DDBJ databases">
        <title>Genome sequence of Novosphingobium humi KACC 19094.</title>
        <authorList>
            <person name="Kim S."/>
            <person name="Heo J."/>
            <person name="Kwon S.-W."/>
        </authorList>
    </citation>
    <scope>NUCLEOTIDE SEQUENCE [LARGE SCALE GENOMIC DNA]</scope>
    <source>
        <strain evidence="3 4">KACC 19094</strain>
    </source>
</reference>
<dbReference type="InterPro" id="IPR013022">
    <property type="entry name" value="Xyl_isomerase-like_TIM-brl"/>
</dbReference>
<dbReference type="RefSeq" id="WP_273617598.1">
    <property type="nucleotide sequence ID" value="NZ_CP117417.1"/>
</dbReference>
<feature type="signal peptide" evidence="1">
    <location>
        <begin position="1"/>
        <end position="28"/>
    </location>
</feature>
<dbReference type="Proteomes" id="UP001218231">
    <property type="component" value="Chromosome"/>
</dbReference>
<dbReference type="Gene3D" id="3.20.20.150">
    <property type="entry name" value="Divalent-metal-dependent TIM barrel enzymes"/>
    <property type="match status" value="1"/>
</dbReference>
<accession>A0ABY7TXZ1</accession>
<dbReference type="PANTHER" id="PTHR12110">
    <property type="entry name" value="HYDROXYPYRUVATE ISOMERASE"/>
    <property type="match status" value="1"/>
</dbReference>
<dbReference type="InterPro" id="IPR050312">
    <property type="entry name" value="IolE/XylAMocC-like"/>
</dbReference>
<gene>
    <name evidence="3" type="ORF">PQ457_15055</name>
</gene>
<dbReference type="InterPro" id="IPR006311">
    <property type="entry name" value="TAT_signal"/>
</dbReference>
<keyword evidence="1" id="KW-0732">Signal</keyword>
<dbReference type="EMBL" id="CP117417">
    <property type="protein sequence ID" value="WCT77215.1"/>
    <property type="molecule type" value="Genomic_DNA"/>
</dbReference>
<evidence type="ECO:0000259" key="2">
    <source>
        <dbReference type="Pfam" id="PF01261"/>
    </source>
</evidence>
<dbReference type="Pfam" id="PF01261">
    <property type="entry name" value="AP_endonuc_2"/>
    <property type="match status" value="1"/>
</dbReference>
<dbReference type="InterPro" id="IPR036237">
    <property type="entry name" value="Xyl_isomerase-like_sf"/>
</dbReference>
<dbReference type="PANTHER" id="PTHR12110:SF41">
    <property type="entry name" value="INOSOSE DEHYDRATASE"/>
    <property type="match status" value="1"/>
</dbReference>
<evidence type="ECO:0000313" key="3">
    <source>
        <dbReference type="EMBL" id="WCT77215.1"/>
    </source>
</evidence>
<feature type="domain" description="Xylose isomerase-like TIM barrel" evidence="2">
    <location>
        <begin position="168"/>
        <end position="300"/>
    </location>
</feature>
<dbReference type="PROSITE" id="PS51318">
    <property type="entry name" value="TAT"/>
    <property type="match status" value="1"/>
</dbReference>
<evidence type="ECO:0000313" key="4">
    <source>
        <dbReference type="Proteomes" id="UP001218231"/>
    </source>
</evidence>
<proteinExistence type="predicted"/>
<sequence>MTIQLNRRAMMAALGATGLAAAAAPAIAAPRTTTGRKPLFKRINKPLGVQLYALGEAAQKDLAGTLKRLAVIGYTDFELPGLYGRSPKDLRADADAAGVRYGSIHMGMPQRLPPGSLTLMSSPQEIADALGTLGIRKAVLPMPLLPDDFKMPAGGDMRAALVAAVDAGGLDMWKRLGGLLNERAHALKPYGIDLGYHNHNMEFRPQGGTTGYQVLLGELDPKLVFLELDLGWAAAGGLDPAAEIRRLKGRIKMVHLKDIKASTKINYALGQDPAEVGQGMLNWNKILPACVESGVENFYVEQEAPFTRDRFDSMKISYDYLAKFVA</sequence>
<protein>
    <submittedName>
        <fullName evidence="3">Sugar phosphate isomerase/epimerase</fullName>
    </submittedName>
</protein>
<dbReference type="SUPFAM" id="SSF51658">
    <property type="entry name" value="Xylose isomerase-like"/>
    <property type="match status" value="1"/>
</dbReference>
<dbReference type="GO" id="GO:0016853">
    <property type="term" value="F:isomerase activity"/>
    <property type="evidence" value="ECO:0007669"/>
    <property type="project" value="UniProtKB-KW"/>
</dbReference>
<keyword evidence="4" id="KW-1185">Reference proteome</keyword>
<name>A0ABY7TXZ1_9SPHN</name>
<feature type="chain" id="PRO_5045268784" evidence="1">
    <location>
        <begin position="29"/>
        <end position="326"/>
    </location>
</feature>
<organism evidence="3 4">
    <name type="scientific">Novosphingobium humi</name>
    <dbReference type="NCBI Taxonomy" id="2282397"/>
    <lineage>
        <taxon>Bacteria</taxon>
        <taxon>Pseudomonadati</taxon>
        <taxon>Pseudomonadota</taxon>
        <taxon>Alphaproteobacteria</taxon>
        <taxon>Sphingomonadales</taxon>
        <taxon>Sphingomonadaceae</taxon>
        <taxon>Novosphingobium</taxon>
    </lineage>
</organism>
<evidence type="ECO:0000256" key="1">
    <source>
        <dbReference type="SAM" id="SignalP"/>
    </source>
</evidence>
<keyword evidence="3" id="KW-0413">Isomerase</keyword>